<name>A0A9W8IYD0_9AGAR</name>
<reference evidence="2" key="1">
    <citation type="submission" date="2022-06" db="EMBL/GenBank/DDBJ databases">
        <title>Genome Sequence of Candolleomyces eurysporus.</title>
        <authorList>
            <person name="Buettner E."/>
        </authorList>
    </citation>
    <scope>NUCLEOTIDE SEQUENCE</scope>
    <source>
        <strain evidence="2">VTCC 930004</strain>
    </source>
</reference>
<organism evidence="2 3">
    <name type="scientific">Candolleomyces eurysporus</name>
    <dbReference type="NCBI Taxonomy" id="2828524"/>
    <lineage>
        <taxon>Eukaryota</taxon>
        <taxon>Fungi</taxon>
        <taxon>Dikarya</taxon>
        <taxon>Basidiomycota</taxon>
        <taxon>Agaricomycotina</taxon>
        <taxon>Agaricomycetes</taxon>
        <taxon>Agaricomycetidae</taxon>
        <taxon>Agaricales</taxon>
        <taxon>Agaricineae</taxon>
        <taxon>Psathyrellaceae</taxon>
        <taxon>Candolleomyces</taxon>
    </lineage>
</organism>
<proteinExistence type="predicted"/>
<dbReference type="EMBL" id="JANBPK010001472">
    <property type="protein sequence ID" value="KAJ2922979.1"/>
    <property type="molecule type" value="Genomic_DNA"/>
</dbReference>
<comment type="caution">
    <text evidence="2">The sequence shown here is derived from an EMBL/GenBank/DDBJ whole genome shotgun (WGS) entry which is preliminary data.</text>
</comment>
<sequence>MRPIYSPFFLYFKENYYPGNEQELHQIQDIIRAHESAIIRLNFPSAKDPPLASMSDSRRDLNTKKRWSSIRAC</sequence>
<evidence type="ECO:0000313" key="2">
    <source>
        <dbReference type="EMBL" id="KAJ2922979.1"/>
    </source>
</evidence>
<feature type="non-terminal residue" evidence="2">
    <location>
        <position position="73"/>
    </location>
</feature>
<accession>A0A9W8IYD0</accession>
<feature type="compositionally biased region" description="Basic residues" evidence="1">
    <location>
        <begin position="64"/>
        <end position="73"/>
    </location>
</feature>
<feature type="region of interest" description="Disordered" evidence="1">
    <location>
        <begin position="45"/>
        <end position="73"/>
    </location>
</feature>
<keyword evidence="3" id="KW-1185">Reference proteome</keyword>
<protein>
    <submittedName>
        <fullName evidence="2">Uncharacterized protein</fullName>
    </submittedName>
</protein>
<evidence type="ECO:0000313" key="3">
    <source>
        <dbReference type="Proteomes" id="UP001140091"/>
    </source>
</evidence>
<dbReference type="Proteomes" id="UP001140091">
    <property type="component" value="Unassembled WGS sequence"/>
</dbReference>
<dbReference type="AlphaFoldDB" id="A0A9W8IYD0"/>
<evidence type="ECO:0000256" key="1">
    <source>
        <dbReference type="SAM" id="MobiDB-lite"/>
    </source>
</evidence>
<gene>
    <name evidence="2" type="ORF">H1R20_g14119</name>
</gene>